<evidence type="ECO:0000256" key="7">
    <source>
        <dbReference type="ARBA" id="ARBA00022626"/>
    </source>
</evidence>
<dbReference type="PROSITE" id="PS00107">
    <property type="entry name" value="PROTEIN_KINASE_ATP"/>
    <property type="match status" value="1"/>
</dbReference>
<accession>A0A3L6QIF8</accession>
<dbReference type="SUPFAM" id="SSF56112">
    <property type="entry name" value="Protein kinase-like (PK-like)"/>
    <property type="match status" value="1"/>
</dbReference>
<dbReference type="OrthoDB" id="676979at2759"/>
<dbReference type="FunFam" id="3.30.200.20:FF:000288">
    <property type="entry name" value="LRR receptor-like serine/threonine-protein kinase ERECTA"/>
    <property type="match status" value="1"/>
</dbReference>
<dbReference type="PROSITE" id="PS00108">
    <property type="entry name" value="PROTEIN_KINASE_ST"/>
    <property type="match status" value="1"/>
</dbReference>
<dbReference type="SUPFAM" id="SSF52058">
    <property type="entry name" value="L domain-like"/>
    <property type="match status" value="1"/>
</dbReference>
<dbReference type="GO" id="GO:0004672">
    <property type="term" value="F:protein kinase activity"/>
    <property type="evidence" value="ECO:0007669"/>
    <property type="project" value="InterPro"/>
</dbReference>
<dbReference type="SMART" id="SM00220">
    <property type="entry name" value="S_TKc"/>
    <property type="match status" value="1"/>
</dbReference>
<dbReference type="Gene3D" id="3.80.10.10">
    <property type="entry name" value="Ribonuclease Inhibitor"/>
    <property type="match status" value="3"/>
</dbReference>
<dbReference type="InterPro" id="IPR011009">
    <property type="entry name" value="Kinase-like_dom_sf"/>
</dbReference>
<dbReference type="InterPro" id="IPR050647">
    <property type="entry name" value="Plant_LRR-RLKs"/>
</dbReference>
<keyword evidence="9 20" id="KW-0812">Transmembrane</keyword>
<evidence type="ECO:0000256" key="14">
    <source>
        <dbReference type="ARBA" id="ARBA00022840"/>
    </source>
</evidence>
<dbReference type="Gene3D" id="1.10.510.10">
    <property type="entry name" value="Transferase(Phosphotransferase) domain 1"/>
    <property type="match status" value="2"/>
</dbReference>
<keyword evidence="15 20" id="KW-1133">Transmembrane helix</keyword>
<keyword evidence="11" id="KW-0677">Repeat</keyword>
<dbReference type="SMART" id="SM00369">
    <property type="entry name" value="LRR_TYP"/>
    <property type="match status" value="4"/>
</dbReference>
<evidence type="ECO:0000256" key="11">
    <source>
        <dbReference type="ARBA" id="ARBA00022737"/>
    </source>
</evidence>
<dbReference type="PANTHER" id="PTHR48056:SF24">
    <property type="entry name" value="LRR RECEPTOR-LIKE SERINE_THREONINE-PROTEIN KINASE ER2"/>
    <property type="match status" value="1"/>
</dbReference>
<dbReference type="GO" id="GO:0005886">
    <property type="term" value="C:plasma membrane"/>
    <property type="evidence" value="ECO:0007669"/>
    <property type="project" value="UniProtKB-SubCell"/>
</dbReference>
<dbReference type="GO" id="GO:0010286">
    <property type="term" value="P:heat acclimation"/>
    <property type="evidence" value="ECO:0007669"/>
    <property type="project" value="TreeGrafter"/>
</dbReference>
<dbReference type="GO" id="GO:0005524">
    <property type="term" value="F:ATP binding"/>
    <property type="evidence" value="ECO:0007669"/>
    <property type="project" value="UniProtKB-UniRule"/>
</dbReference>
<keyword evidence="18" id="KW-0325">Glycoprotein</keyword>
<keyword evidence="16 20" id="KW-0472">Membrane</keyword>
<reference evidence="24" key="1">
    <citation type="journal article" date="2019" name="Nat. Commun.">
        <title>The genome of broomcorn millet.</title>
        <authorList>
            <person name="Zou C."/>
            <person name="Miki D."/>
            <person name="Li D."/>
            <person name="Tang Q."/>
            <person name="Xiao L."/>
            <person name="Rajput S."/>
            <person name="Deng P."/>
            <person name="Jia W."/>
            <person name="Huang R."/>
            <person name="Zhang M."/>
            <person name="Sun Y."/>
            <person name="Hu J."/>
            <person name="Fu X."/>
            <person name="Schnable P.S."/>
            <person name="Li F."/>
            <person name="Zhang H."/>
            <person name="Feng B."/>
            <person name="Zhu X."/>
            <person name="Liu R."/>
            <person name="Schnable J.C."/>
            <person name="Zhu J.-K."/>
            <person name="Zhang H."/>
        </authorList>
    </citation>
    <scope>NUCLEOTIDE SEQUENCE [LARGE SCALE GENOMIC DNA]</scope>
</reference>
<feature type="transmembrane region" description="Helical" evidence="20">
    <location>
        <begin position="370"/>
        <end position="392"/>
    </location>
</feature>
<evidence type="ECO:0000256" key="21">
    <source>
        <dbReference type="SAM" id="SignalP"/>
    </source>
</evidence>
<evidence type="ECO:0000256" key="17">
    <source>
        <dbReference type="ARBA" id="ARBA00023170"/>
    </source>
</evidence>
<feature type="binding site" evidence="19">
    <location>
        <position position="472"/>
    </location>
    <ligand>
        <name>ATP</name>
        <dbReference type="ChEBI" id="CHEBI:30616"/>
    </ligand>
</feature>
<feature type="domain" description="Protein kinase" evidence="22">
    <location>
        <begin position="443"/>
        <end position="729"/>
    </location>
</feature>
<evidence type="ECO:0000256" key="20">
    <source>
        <dbReference type="SAM" id="Phobius"/>
    </source>
</evidence>
<keyword evidence="10 21" id="KW-0732">Signal</keyword>
<sequence>MTRRLRALAAILLLLAAVAVADDGATLLEIKKSFRNGGNALQDWSGEGASLGYCSWRGVLCDNVTFAVRALNLSGLNLEGEISPAIGSLKRVVSIDLKSNGLSGQIPDEIGDCSLLETLDLSSNHLEGDIPFSISKLKHLENLILKNNQLVGVIPSTLSQLPNLKILDLAQNKLSGEIPNLIYWNEVLQYLDLSNNQLTGEIPFNIGFLQVATLSLQGNKFSGPIPSVIGLMQALAVLDLSFNELSGPIPSILGNLTYTEKLELNDNLLTGFIPPDLGKLTELFDLNAYGNKLNGTIPSSFHKLESLTYLNLSSNHLSGALPIEVARMRNLDTLFLGNPGLCGYWPGSRTSCSPLSSSLEHKKRSSVSKAAFLGIGVGGLVILLVILVAACWPHSSPVLKDISVSKPDNLGAASSNVPPKLVILHMNMALYVYDDIMRMTENLSEKYIIGYGASSTVYRCDLKNCKSVAIKKLYAHYPQSLKEFETELETVGSIKHRNLVSLQGYSLSPAGNLLFYDYMENGSLWDVLHVSSSKKKKLDWEARLKIALGAAQGLAYLHHECSPRIIHRDVKSKNILLDRDYEAHLADFGIAKSLCVSKTHTSTYVMGTIGYIDPDGIAILSKTADNTVMEMVDPDMTDTCKDLGEVKKVFQLALLCSKRQPSDRPTMHEVVRVLDSLVCLDPSPKQAQPQGSGQSAAAPSYVSEYVSLRGGSALSCGNSSSASDAELFMKFGECARGIWRLGVYKRSGALGVWDRALRPCPCMEDLVSWSVRDDCKFTPYGRVVSVRMIDGGQPRNSAVMAWAKASADSPGLIDTGKSQEASEFLVTRAAGATTRGWIRAGVEGARASAERAALPPARVVSRERGLAHAAFHAFSW</sequence>
<evidence type="ECO:0000313" key="23">
    <source>
        <dbReference type="EMBL" id="RLM80240.1"/>
    </source>
</evidence>
<dbReference type="Pfam" id="PF13855">
    <property type="entry name" value="LRR_8"/>
    <property type="match status" value="1"/>
</dbReference>
<dbReference type="EMBL" id="PQIB02000012">
    <property type="protein sequence ID" value="RLM80240.1"/>
    <property type="molecule type" value="Genomic_DNA"/>
</dbReference>
<comment type="similarity">
    <text evidence="3">Belongs to the protein kinase superfamily. Ser/Thr protein kinase family.</text>
</comment>
<organism evidence="23 24">
    <name type="scientific">Panicum miliaceum</name>
    <name type="common">Proso millet</name>
    <name type="synonym">Broomcorn millet</name>
    <dbReference type="NCBI Taxonomy" id="4540"/>
    <lineage>
        <taxon>Eukaryota</taxon>
        <taxon>Viridiplantae</taxon>
        <taxon>Streptophyta</taxon>
        <taxon>Embryophyta</taxon>
        <taxon>Tracheophyta</taxon>
        <taxon>Spermatophyta</taxon>
        <taxon>Magnoliopsida</taxon>
        <taxon>Liliopsida</taxon>
        <taxon>Poales</taxon>
        <taxon>Poaceae</taxon>
        <taxon>PACMAD clade</taxon>
        <taxon>Panicoideae</taxon>
        <taxon>Panicodae</taxon>
        <taxon>Paniceae</taxon>
        <taxon>Panicinae</taxon>
        <taxon>Panicum</taxon>
        <taxon>Panicum sect. Panicum</taxon>
    </lineage>
</organism>
<evidence type="ECO:0000256" key="12">
    <source>
        <dbReference type="ARBA" id="ARBA00022741"/>
    </source>
</evidence>
<comment type="subcellular location">
    <subcellularLocation>
        <location evidence="1">Cell membrane</location>
        <topology evidence="1">Single-pass membrane protein</topology>
    </subcellularLocation>
    <subcellularLocation>
        <location evidence="2">Membrane</location>
        <topology evidence="2">Single-pass type I membrane protein</topology>
    </subcellularLocation>
</comment>
<dbReference type="InterPro" id="IPR017441">
    <property type="entry name" value="Protein_kinase_ATP_BS"/>
</dbReference>
<dbReference type="PRINTS" id="PR00019">
    <property type="entry name" value="LEURICHRPT"/>
</dbReference>
<dbReference type="Proteomes" id="UP000275267">
    <property type="component" value="Unassembled WGS sequence"/>
</dbReference>
<keyword evidence="17" id="KW-0675">Receptor</keyword>
<dbReference type="InterPro" id="IPR008271">
    <property type="entry name" value="Ser/Thr_kinase_AS"/>
</dbReference>
<keyword evidence="13" id="KW-0418">Kinase</keyword>
<proteinExistence type="inferred from homology"/>
<dbReference type="AlphaFoldDB" id="A0A3L6QIF8"/>
<dbReference type="GO" id="GO:0009742">
    <property type="term" value="P:brassinosteroid mediated signaling pathway"/>
    <property type="evidence" value="ECO:0007669"/>
    <property type="project" value="UniProtKB-KW"/>
</dbReference>
<evidence type="ECO:0000256" key="10">
    <source>
        <dbReference type="ARBA" id="ARBA00022729"/>
    </source>
</evidence>
<dbReference type="FunFam" id="3.80.10.10:FF:000077">
    <property type="entry name" value="LRR receptor-like serine/threonine-protein kinase ERL1"/>
    <property type="match status" value="1"/>
</dbReference>
<dbReference type="InterPro" id="IPR001611">
    <property type="entry name" value="Leu-rich_rpt"/>
</dbReference>
<keyword evidence="8" id="KW-0808">Transferase</keyword>
<evidence type="ECO:0000256" key="4">
    <source>
        <dbReference type="ARBA" id="ARBA00009592"/>
    </source>
</evidence>
<comment type="caution">
    <text evidence="23">The sequence shown here is derived from an EMBL/GenBank/DDBJ whole genome shotgun (WGS) entry which is preliminary data.</text>
</comment>
<dbReference type="PROSITE" id="PS50011">
    <property type="entry name" value="PROTEIN_KINASE_DOM"/>
    <property type="match status" value="1"/>
</dbReference>
<feature type="chain" id="PRO_5018067745" evidence="21">
    <location>
        <begin position="22"/>
        <end position="876"/>
    </location>
</feature>
<dbReference type="FunFam" id="1.10.510.10:FF:001424">
    <property type="entry name" value="Protein kinase superfamily protein"/>
    <property type="match status" value="1"/>
</dbReference>
<dbReference type="Pfam" id="PF00069">
    <property type="entry name" value="Pkinase"/>
    <property type="match status" value="1"/>
</dbReference>
<evidence type="ECO:0000256" key="6">
    <source>
        <dbReference type="ARBA" id="ARBA00022614"/>
    </source>
</evidence>
<keyword evidence="24" id="KW-1185">Reference proteome</keyword>
<dbReference type="Pfam" id="PF08263">
    <property type="entry name" value="LRRNT_2"/>
    <property type="match status" value="1"/>
</dbReference>
<evidence type="ECO:0000256" key="2">
    <source>
        <dbReference type="ARBA" id="ARBA00004479"/>
    </source>
</evidence>
<dbReference type="Pfam" id="PF00560">
    <property type="entry name" value="LRR_1"/>
    <property type="match status" value="4"/>
</dbReference>
<evidence type="ECO:0000313" key="24">
    <source>
        <dbReference type="Proteomes" id="UP000275267"/>
    </source>
</evidence>
<evidence type="ECO:0000259" key="22">
    <source>
        <dbReference type="PROSITE" id="PS50011"/>
    </source>
</evidence>
<dbReference type="InterPro" id="IPR013210">
    <property type="entry name" value="LRR_N_plant-typ"/>
</dbReference>
<dbReference type="GO" id="GO:0033612">
    <property type="term" value="F:receptor serine/threonine kinase binding"/>
    <property type="evidence" value="ECO:0007669"/>
    <property type="project" value="TreeGrafter"/>
</dbReference>
<keyword evidence="14 19" id="KW-0067">ATP-binding</keyword>
<keyword evidence="7" id="KW-1070">Brassinosteroid signaling pathway</keyword>
<protein>
    <submittedName>
        <fullName evidence="23">LRR receptor-like serine/threonine-protein kinase ERECTA</fullName>
    </submittedName>
</protein>
<dbReference type="PROSITE" id="PS51450">
    <property type="entry name" value="LRR"/>
    <property type="match status" value="1"/>
</dbReference>
<evidence type="ECO:0000256" key="15">
    <source>
        <dbReference type="ARBA" id="ARBA00022989"/>
    </source>
</evidence>
<dbReference type="InterPro" id="IPR003591">
    <property type="entry name" value="Leu-rich_rpt_typical-subtyp"/>
</dbReference>
<comment type="similarity">
    <text evidence="4">Belongs to the RLP family.</text>
</comment>
<evidence type="ECO:0000256" key="1">
    <source>
        <dbReference type="ARBA" id="ARBA00004162"/>
    </source>
</evidence>
<keyword evidence="6" id="KW-0433">Leucine-rich repeat</keyword>
<evidence type="ECO:0000256" key="8">
    <source>
        <dbReference type="ARBA" id="ARBA00022679"/>
    </source>
</evidence>
<dbReference type="FunFam" id="3.80.10.10:FF:000111">
    <property type="entry name" value="LRR receptor-like serine/threonine-protein kinase ERECTA"/>
    <property type="match status" value="1"/>
</dbReference>
<dbReference type="STRING" id="4540.A0A3L6QIF8"/>
<evidence type="ECO:0000256" key="9">
    <source>
        <dbReference type="ARBA" id="ARBA00022692"/>
    </source>
</evidence>
<evidence type="ECO:0000256" key="19">
    <source>
        <dbReference type="PROSITE-ProRule" id="PRU10141"/>
    </source>
</evidence>
<dbReference type="Gene3D" id="3.30.200.20">
    <property type="entry name" value="Phosphorylase Kinase, domain 1"/>
    <property type="match status" value="1"/>
</dbReference>
<keyword evidence="12 19" id="KW-0547">Nucleotide-binding</keyword>
<name>A0A3L6QIF8_PANMI</name>
<dbReference type="InterPro" id="IPR000719">
    <property type="entry name" value="Prot_kinase_dom"/>
</dbReference>
<gene>
    <name evidence="23" type="ORF">C2845_PM12G28740</name>
</gene>
<feature type="signal peptide" evidence="21">
    <location>
        <begin position="1"/>
        <end position="21"/>
    </location>
</feature>
<keyword evidence="5" id="KW-1003">Cell membrane</keyword>
<dbReference type="InterPro" id="IPR032675">
    <property type="entry name" value="LRR_dom_sf"/>
</dbReference>
<evidence type="ECO:0000256" key="18">
    <source>
        <dbReference type="ARBA" id="ARBA00023180"/>
    </source>
</evidence>
<evidence type="ECO:0000256" key="5">
    <source>
        <dbReference type="ARBA" id="ARBA00022475"/>
    </source>
</evidence>
<dbReference type="GO" id="GO:0001558">
    <property type="term" value="P:regulation of cell growth"/>
    <property type="evidence" value="ECO:0007669"/>
    <property type="project" value="TreeGrafter"/>
</dbReference>
<evidence type="ECO:0000256" key="13">
    <source>
        <dbReference type="ARBA" id="ARBA00022777"/>
    </source>
</evidence>
<dbReference type="PANTHER" id="PTHR48056">
    <property type="entry name" value="LRR RECEPTOR-LIKE SERINE/THREONINE-PROTEIN KINASE-RELATED"/>
    <property type="match status" value="1"/>
</dbReference>
<evidence type="ECO:0000256" key="3">
    <source>
        <dbReference type="ARBA" id="ARBA00008684"/>
    </source>
</evidence>
<evidence type="ECO:0000256" key="16">
    <source>
        <dbReference type="ARBA" id="ARBA00023136"/>
    </source>
</evidence>